<dbReference type="SMART" id="SM00567">
    <property type="entry name" value="EZ_HEAT"/>
    <property type="match status" value="4"/>
</dbReference>
<protein>
    <recommendedName>
        <fullName evidence="4">NACHT domain-containing protein</fullName>
    </recommendedName>
</protein>
<reference evidence="2 3" key="1">
    <citation type="submission" date="2019-11" db="EMBL/GenBank/DDBJ databases">
        <authorList>
            <person name="Cao P."/>
        </authorList>
    </citation>
    <scope>NUCLEOTIDE SEQUENCE [LARGE SCALE GENOMIC DNA]</scope>
    <source>
        <strain evidence="2 3">NEAU-AAG5</strain>
    </source>
</reference>
<feature type="compositionally biased region" description="Basic and acidic residues" evidence="1">
    <location>
        <begin position="164"/>
        <end position="183"/>
    </location>
</feature>
<accession>A0A7K1LAQ3</accession>
<evidence type="ECO:0000256" key="1">
    <source>
        <dbReference type="SAM" id="MobiDB-lite"/>
    </source>
</evidence>
<organism evidence="2 3">
    <name type="scientific">Actinomadura litoris</name>
    <dbReference type="NCBI Taxonomy" id="2678616"/>
    <lineage>
        <taxon>Bacteria</taxon>
        <taxon>Bacillati</taxon>
        <taxon>Actinomycetota</taxon>
        <taxon>Actinomycetes</taxon>
        <taxon>Streptosporangiales</taxon>
        <taxon>Thermomonosporaceae</taxon>
        <taxon>Actinomadura</taxon>
    </lineage>
</organism>
<dbReference type="InterPro" id="IPR004155">
    <property type="entry name" value="PBS_lyase_HEAT"/>
</dbReference>
<dbReference type="SUPFAM" id="SSF52540">
    <property type="entry name" value="P-loop containing nucleoside triphosphate hydrolases"/>
    <property type="match status" value="1"/>
</dbReference>
<feature type="region of interest" description="Disordered" evidence="1">
    <location>
        <begin position="152"/>
        <end position="195"/>
    </location>
</feature>
<evidence type="ECO:0000313" key="2">
    <source>
        <dbReference type="EMBL" id="MUN41511.1"/>
    </source>
</evidence>
<dbReference type="InterPro" id="IPR011990">
    <property type="entry name" value="TPR-like_helical_dom_sf"/>
</dbReference>
<comment type="caution">
    <text evidence="2">The sequence shown here is derived from an EMBL/GenBank/DDBJ whole genome shotgun (WGS) entry which is preliminary data.</text>
</comment>
<gene>
    <name evidence="2" type="ORF">GNZ18_33695</name>
</gene>
<evidence type="ECO:0000313" key="3">
    <source>
        <dbReference type="Proteomes" id="UP000432015"/>
    </source>
</evidence>
<dbReference type="Proteomes" id="UP000432015">
    <property type="component" value="Unassembled WGS sequence"/>
</dbReference>
<dbReference type="Gene3D" id="3.40.50.300">
    <property type="entry name" value="P-loop containing nucleotide triphosphate hydrolases"/>
    <property type="match status" value="1"/>
</dbReference>
<evidence type="ECO:0008006" key="4">
    <source>
        <dbReference type="Google" id="ProtNLM"/>
    </source>
</evidence>
<dbReference type="EMBL" id="WOFH01000014">
    <property type="protein sequence ID" value="MUN41511.1"/>
    <property type="molecule type" value="Genomic_DNA"/>
</dbReference>
<dbReference type="AlphaFoldDB" id="A0A7K1LAQ3"/>
<proteinExistence type="predicted"/>
<dbReference type="PANTHER" id="PTHR46844">
    <property type="entry name" value="SLR5058 PROTEIN"/>
    <property type="match status" value="1"/>
</dbReference>
<name>A0A7K1LAQ3_9ACTN</name>
<sequence>MPGGRPAGRGHDPDPALAELAAWFKQVINGSGQSINEFVVRNGLDKNMVYGVTGATKLPKPEVLQGWLRLLARDPAEADPIWWRAKEAWERAAEAKAREKQPQLKSWLEIPQPDSALRNLLEGLIEAVDQLPYWLRGIEQLPLSRLYVRQRLRPDSGPANGETGKGRERQEARPDPADDRPRTDATGTDTTLSVADALNGSTHLLVTGEPGAGKSTLGHHLTLSLARIWLRLDPPHDPPLAQPVVPLRIPARTVAAEDAKGWSSVLAEAARRTLGPLPVVDPSPHQFSGRTQGAPWLIVIDGLDEILDRTTRSAIIRAIARHARTGEDYRFIITTRPLPDEELTPLRAGNVAECHLEPFKHDDLRLFAAAWFAAQDSITAEHHTADFLRQVEDRRLRDLVRNPLLATIAALVYTKDPDRSLPTNRVDLYERFFEYLVTDDEAHRRETVTELRRFRDPARLQFAEWVHARRVTIIEVLAGERLDTEIPLNDAACAWVREHKPQDMGLPPGWEEDLIQLLGNTGVFVREGTGLRFLHHTFAEFLAARVKAADIPPVFPDLDDWIQRGLEEAQRTFVLLTFVLWGRRPGNEIGLVLRRLLQGNPECVLLAGRLLAESSTVSGEDSAEVVDRLIDLALGNAPEYELNYPPPAVKDAESVFEVLSSLKENSQAASRLNELTARGELPTPTRIHAAAALGLVADTERALASLTALAETPRQPRERVLIAENLLKLASDRADLARSLLLGVAHDPHAKAEWRIEAAEKLAEIGEHPHAAETALAVLADPTADNFELRTAAKLLLNEDGSAALAQKIADAAKSPSGRRSTAQRVLIAKELANFGHTDRAVPIIRDVLADPMTGATDLGDAAEVWVTAIGNHPLEDVLALVRRHHAAGPASFCELAEASAEVGNTELAIRLAREILTDPQAGGSYVGRAFTVWLTSAGDSALDTMLDLLRQRPAFDPWAGFLIARAVNKAGHKDLAIRMARDVIIDPGADNIDVGAAAEVWLSAANPDALAEVLSTVEQRPGLPPAYRADLASKLSDLRHYEAAANQALQALGDVSIRQSDLGEAVEALMKARGIQAAEDVLSVLDACSAPVGNRLAAADRLATAGALTTAARIWCERLTELSTAVPDQLRALSRLVETGQREQAVAALRQALDDDDLPSSARARLRSLLAWATLVDPDAETCGLCPISGPSCKCPYRVTTPGNAVANNDGKAGGDILP</sequence>
<dbReference type="InterPro" id="IPR027417">
    <property type="entry name" value="P-loop_NTPase"/>
</dbReference>
<dbReference type="Gene3D" id="1.25.40.10">
    <property type="entry name" value="Tetratricopeptide repeat domain"/>
    <property type="match status" value="1"/>
</dbReference>
<keyword evidence="3" id="KW-1185">Reference proteome</keyword>
<dbReference type="RefSeq" id="WP_156220680.1">
    <property type="nucleotide sequence ID" value="NZ_WOFH01000014.1"/>
</dbReference>
<dbReference type="PANTHER" id="PTHR46844:SF1">
    <property type="entry name" value="SLR5058 PROTEIN"/>
    <property type="match status" value="1"/>
</dbReference>